<comment type="caution">
    <text evidence="1">The sequence shown here is derived from an EMBL/GenBank/DDBJ whole genome shotgun (WGS) entry which is preliminary data.</text>
</comment>
<accession>A0ACA9RUE1</accession>
<sequence>TLNILTTPSTNDAKLPHEGASFSIDSDSMLTINVNYDGTGPELFIH</sequence>
<protein>
    <submittedName>
        <fullName evidence="1">36714_t:CDS:1</fullName>
    </submittedName>
</protein>
<organism evidence="1 2">
    <name type="scientific">Racocetra persica</name>
    <dbReference type="NCBI Taxonomy" id="160502"/>
    <lineage>
        <taxon>Eukaryota</taxon>
        <taxon>Fungi</taxon>
        <taxon>Fungi incertae sedis</taxon>
        <taxon>Mucoromycota</taxon>
        <taxon>Glomeromycotina</taxon>
        <taxon>Glomeromycetes</taxon>
        <taxon>Diversisporales</taxon>
        <taxon>Gigasporaceae</taxon>
        <taxon>Racocetra</taxon>
    </lineage>
</organism>
<reference evidence="1" key="1">
    <citation type="submission" date="2021-06" db="EMBL/GenBank/DDBJ databases">
        <authorList>
            <person name="Kallberg Y."/>
            <person name="Tangrot J."/>
            <person name="Rosling A."/>
        </authorList>
    </citation>
    <scope>NUCLEOTIDE SEQUENCE</scope>
    <source>
        <strain evidence="1">MA461A</strain>
    </source>
</reference>
<proteinExistence type="predicted"/>
<keyword evidence="2" id="KW-1185">Reference proteome</keyword>
<dbReference type="EMBL" id="CAJVQC010070254">
    <property type="protein sequence ID" value="CAG8809552.1"/>
    <property type="molecule type" value="Genomic_DNA"/>
</dbReference>
<evidence type="ECO:0000313" key="2">
    <source>
        <dbReference type="Proteomes" id="UP000789920"/>
    </source>
</evidence>
<dbReference type="Proteomes" id="UP000789920">
    <property type="component" value="Unassembled WGS sequence"/>
</dbReference>
<gene>
    <name evidence="1" type="ORF">RPERSI_LOCUS22886</name>
</gene>
<name>A0ACA9RUE1_9GLOM</name>
<evidence type="ECO:0000313" key="1">
    <source>
        <dbReference type="EMBL" id="CAG8809552.1"/>
    </source>
</evidence>
<feature type="non-terminal residue" evidence="1">
    <location>
        <position position="1"/>
    </location>
</feature>